<dbReference type="EMBL" id="JYIJ01000010">
    <property type="protein sequence ID" value="KWX05751.1"/>
    <property type="molecule type" value="Genomic_DNA"/>
</dbReference>
<name>A0A132MV73_9ACTN</name>
<evidence type="ECO:0000313" key="3">
    <source>
        <dbReference type="EMBL" id="KWX05751.1"/>
    </source>
</evidence>
<dbReference type="InterPro" id="IPR007403">
    <property type="entry name" value="DUF456"/>
</dbReference>
<dbReference type="Proteomes" id="UP000070188">
    <property type="component" value="Unassembled WGS sequence"/>
</dbReference>
<dbReference type="Pfam" id="PF04306">
    <property type="entry name" value="DUF456"/>
    <property type="match status" value="1"/>
</dbReference>
<accession>A0A132MV73</accession>
<evidence type="ECO:0000313" key="7">
    <source>
        <dbReference type="Proteomes" id="UP000070659"/>
    </source>
</evidence>
<comment type="caution">
    <text evidence="2">The sequence shown here is derived from an EMBL/GenBank/DDBJ whole genome shotgun (WGS) entry which is preliminary data.</text>
</comment>
<reference evidence="6" key="2">
    <citation type="submission" date="2015-02" db="EMBL/GenBank/DDBJ databases">
        <title>Physiological reanalysis, assessment of diazotrophy, and genome sequences of multiple isolates of Streptomyces thermoautotrophicus.</title>
        <authorList>
            <person name="MacKellar D.C."/>
            <person name="Lieber L."/>
            <person name="Norman J."/>
            <person name="Bolger A."/>
            <person name="Tobin C."/>
            <person name="Murray J.W."/>
            <person name="Friesen M."/>
            <person name="Prell J."/>
        </authorList>
    </citation>
    <scope>NUCLEOTIDE SEQUENCE [LARGE SCALE GENOMIC DNA]</scope>
    <source>
        <strain evidence="6">UBT1</strain>
    </source>
</reference>
<reference evidence="3 7" key="1">
    <citation type="submission" date="2015-02" db="EMBL/GenBank/DDBJ databases">
        <title>Physiological reanalysis, assessment of diazotrophy, and genome sequences of multiple isolates of Streptomyces thermoautotrophicus.</title>
        <authorList>
            <person name="MacKellar D.C."/>
            <person name="Lieber L."/>
            <person name="Norman J."/>
            <person name="Bolger A."/>
            <person name="Tobin C."/>
            <person name="Murray J.W."/>
            <person name="Prell J."/>
        </authorList>
    </citation>
    <scope>NUCLEOTIDE SEQUENCE [LARGE SCALE GENOMIC DNA]</scope>
    <source>
        <strain evidence="3 7">UBT1</strain>
    </source>
</reference>
<keyword evidence="1" id="KW-0472">Membrane</keyword>
<proteinExistence type="predicted"/>
<dbReference type="Proteomes" id="UP000070659">
    <property type="component" value="Unassembled WGS sequence"/>
</dbReference>
<dbReference type="OrthoDB" id="4333031at2"/>
<dbReference type="PATRIC" id="fig|1469144.10.peg.2499"/>
<evidence type="ECO:0000313" key="4">
    <source>
        <dbReference type="EMBL" id="KWX09491.1"/>
    </source>
</evidence>
<gene>
    <name evidence="2" type="ORF">LI90_2300</name>
    <name evidence="3" type="ORF">TH66_01615</name>
    <name evidence="4" type="ORF">TR74_09260</name>
</gene>
<evidence type="ECO:0000313" key="2">
    <source>
        <dbReference type="EMBL" id="KWX01272.1"/>
    </source>
</evidence>
<feature type="transmembrane region" description="Helical" evidence="1">
    <location>
        <begin position="46"/>
        <end position="68"/>
    </location>
</feature>
<dbReference type="RefSeq" id="WP_066887650.1">
    <property type="nucleotide sequence ID" value="NZ_CP171739.1"/>
</dbReference>
<reference evidence="2" key="4">
    <citation type="submission" date="2015-04" db="EMBL/GenBank/DDBJ databases">
        <title>Physiological reanalysis, assessment of diazotrophy, and genome sequences of multiple isolates of Streptomyces thermoautotrophicus.</title>
        <authorList>
            <person name="MacKellar D.C."/>
            <person name="Lieber L."/>
            <person name="Norman J."/>
            <person name="Bolger A."/>
            <person name="Tobin C."/>
            <person name="Murray J.W."/>
            <person name="Woodward J."/>
            <person name="Friesen M."/>
            <person name="Prell J."/>
        </authorList>
    </citation>
    <scope>NUCLEOTIDE SEQUENCE [LARGE SCALE GENOMIC DNA]</scope>
    <source>
        <strain evidence="2">H1</strain>
    </source>
</reference>
<evidence type="ECO:0000313" key="6">
    <source>
        <dbReference type="Proteomes" id="UP000070598"/>
    </source>
</evidence>
<dbReference type="STRING" id="1469144.LI90_2300"/>
<feature type="transmembrane region" description="Helical" evidence="1">
    <location>
        <begin position="134"/>
        <end position="159"/>
    </location>
</feature>
<dbReference type="Proteomes" id="UP000070598">
    <property type="component" value="Unassembled WGS sequence"/>
</dbReference>
<reference evidence="5" key="3">
    <citation type="submission" date="2015-04" db="EMBL/GenBank/DDBJ databases">
        <title>Physiological reanalysis, assessment of diazotrophy, and genome sequences of multiple isolates of Streptomyces thermoautotrophicus.</title>
        <authorList>
            <person name="MacKellar D.C."/>
            <person name="Lieber L."/>
            <person name="Norman J."/>
            <person name="Bolger A."/>
            <person name="Tobin C."/>
            <person name="Murray J.W."/>
            <person name="Chang R."/>
            <person name="Ford T."/>
            <person name="Nguyen P.Q."/>
            <person name="Woodward J."/>
            <person name="Permingeat H."/>
            <person name="Joshi N.S."/>
            <person name="Silver P.A."/>
            <person name="Usadel B."/>
            <person name="Rutherford A.W."/>
            <person name="Friesen M."/>
            <person name="Prell J."/>
        </authorList>
    </citation>
    <scope>NUCLEOTIDE SEQUENCE [LARGE SCALE GENOMIC DNA]</scope>
    <source>
        <strain evidence="5">H1</strain>
    </source>
</reference>
<organism evidence="2 5">
    <name type="scientific">Carbonactinospora thermoautotrophica</name>
    <dbReference type="NCBI Taxonomy" id="1469144"/>
    <lineage>
        <taxon>Bacteria</taxon>
        <taxon>Bacillati</taxon>
        <taxon>Actinomycetota</taxon>
        <taxon>Actinomycetes</taxon>
        <taxon>Kitasatosporales</taxon>
        <taxon>Carbonactinosporaceae</taxon>
        <taxon>Carbonactinospora</taxon>
    </lineage>
</organism>
<evidence type="ECO:0000256" key="1">
    <source>
        <dbReference type="SAM" id="Phobius"/>
    </source>
</evidence>
<feature type="transmembrane region" description="Helical" evidence="1">
    <location>
        <begin position="6"/>
        <end position="39"/>
    </location>
</feature>
<keyword evidence="1" id="KW-1133">Transmembrane helix</keyword>
<sequence length="160" mass="16512">MDTTGLVLVGLTLLVGLAGVVLPVLPGLLLCWAAVLVWALVERTAVAWAVLGVATLLIGLSQVAKYLVPGRRMRAAGVPWSSLALGGALGVVGFFLVPVAGLVLGFVLGVYAAEWLRLRTREGAWRSTVHALKAVGLSILIELAAGLLVTATWLGAVLLG</sequence>
<dbReference type="AlphaFoldDB" id="A0A132MV73"/>
<keyword evidence="5" id="KW-1185">Reference proteome</keyword>
<keyword evidence="1" id="KW-0812">Transmembrane</keyword>
<evidence type="ECO:0000313" key="5">
    <source>
        <dbReference type="Proteomes" id="UP000070188"/>
    </source>
</evidence>
<dbReference type="EMBL" id="LAXD01000001">
    <property type="protein sequence ID" value="KWX01272.1"/>
    <property type="molecule type" value="Genomic_DNA"/>
</dbReference>
<dbReference type="EMBL" id="JYIK01000800">
    <property type="protein sequence ID" value="KWX09491.1"/>
    <property type="molecule type" value="Genomic_DNA"/>
</dbReference>
<feature type="transmembrane region" description="Helical" evidence="1">
    <location>
        <begin position="88"/>
        <end position="113"/>
    </location>
</feature>
<protein>
    <submittedName>
        <fullName evidence="3">Membrane protein</fullName>
    </submittedName>
</protein>